<dbReference type="Gene3D" id="1.10.10.10">
    <property type="entry name" value="Winged helix-like DNA-binding domain superfamily/Winged helix DNA-binding domain"/>
    <property type="match status" value="1"/>
</dbReference>
<evidence type="ECO:0000256" key="1">
    <source>
        <dbReference type="ARBA" id="ARBA00023015"/>
    </source>
</evidence>
<proteinExistence type="predicted"/>
<gene>
    <name evidence="5" type="ORF">DDZ44_03265</name>
</gene>
<organism evidence="5 6">
    <name type="scientific">Syntrophomonas wolfei</name>
    <dbReference type="NCBI Taxonomy" id="863"/>
    <lineage>
        <taxon>Bacteria</taxon>
        <taxon>Bacillati</taxon>
        <taxon>Bacillota</taxon>
        <taxon>Clostridia</taxon>
        <taxon>Eubacteriales</taxon>
        <taxon>Syntrophomonadaceae</taxon>
        <taxon>Syntrophomonas</taxon>
    </lineage>
</organism>
<dbReference type="PANTHER" id="PTHR42756">
    <property type="entry name" value="TRANSCRIPTIONAL REGULATOR, MARR"/>
    <property type="match status" value="1"/>
</dbReference>
<dbReference type="Proteomes" id="UP000263273">
    <property type="component" value="Unassembled WGS sequence"/>
</dbReference>
<protein>
    <submittedName>
        <fullName evidence="5">MarR family transcriptional regulator</fullName>
    </submittedName>
</protein>
<name>A0A354YUD5_9FIRM</name>
<keyword evidence="3" id="KW-0804">Transcription</keyword>
<comment type="caution">
    <text evidence="5">The sequence shown here is derived from an EMBL/GenBank/DDBJ whole genome shotgun (WGS) entry which is preliminary data.</text>
</comment>
<dbReference type="InterPro" id="IPR023187">
    <property type="entry name" value="Tscrpt_reg_MarR-type_CS"/>
</dbReference>
<dbReference type="PANTHER" id="PTHR42756:SF1">
    <property type="entry name" value="TRANSCRIPTIONAL REPRESSOR OF EMRAB OPERON"/>
    <property type="match status" value="1"/>
</dbReference>
<keyword evidence="2" id="KW-0238">DNA-binding</keyword>
<dbReference type="GO" id="GO:0003677">
    <property type="term" value="F:DNA binding"/>
    <property type="evidence" value="ECO:0007669"/>
    <property type="project" value="UniProtKB-KW"/>
</dbReference>
<accession>A0A354YUD5</accession>
<dbReference type="STRING" id="378794.GCA_001570625_00117"/>
<dbReference type="EMBL" id="DNZF01000068">
    <property type="protein sequence ID" value="HBK52945.1"/>
    <property type="molecule type" value="Genomic_DNA"/>
</dbReference>
<keyword evidence="1" id="KW-0805">Transcription regulation</keyword>
<dbReference type="PRINTS" id="PR00598">
    <property type="entry name" value="HTHMARR"/>
</dbReference>
<dbReference type="GO" id="GO:0003700">
    <property type="term" value="F:DNA-binding transcription factor activity"/>
    <property type="evidence" value="ECO:0007669"/>
    <property type="project" value="InterPro"/>
</dbReference>
<dbReference type="InterPro" id="IPR036390">
    <property type="entry name" value="WH_DNA-bd_sf"/>
</dbReference>
<evidence type="ECO:0000313" key="6">
    <source>
        <dbReference type="Proteomes" id="UP000263273"/>
    </source>
</evidence>
<dbReference type="InterPro" id="IPR036388">
    <property type="entry name" value="WH-like_DNA-bd_sf"/>
</dbReference>
<dbReference type="InterPro" id="IPR000835">
    <property type="entry name" value="HTH_MarR-typ"/>
</dbReference>
<dbReference type="PROSITE" id="PS50995">
    <property type="entry name" value="HTH_MARR_2"/>
    <property type="match status" value="1"/>
</dbReference>
<evidence type="ECO:0000256" key="2">
    <source>
        <dbReference type="ARBA" id="ARBA00023125"/>
    </source>
</evidence>
<dbReference type="SUPFAM" id="SSF46785">
    <property type="entry name" value="Winged helix' DNA-binding domain"/>
    <property type="match status" value="1"/>
</dbReference>
<dbReference type="SMART" id="SM00347">
    <property type="entry name" value="HTH_MARR"/>
    <property type="match status" value="1"/>
</dbReference>
<evidence type="ECO:0000313" key="5">
    <source>
        <dbReference type="EMBL" id="HBK52945.1"/>
    </source>
</evidence>
<evidence type="ECO:0000256" key="3">
    <source>
        <dbReference type="ARBA" id="ARBA00023163"/>
    </source>
</evidence>
<dbReference type="AlphaFoldDB" id="A0A354YUD5"/>
<reference evidence="5 6" key="1">
    <citation type="journal article" date="2018" name="Nat. Biotechnol.">
        <title>A standardized bacterial taxonomy based on genome phylogeny substantially revises the tree of life.</title>
        <authorList>
            <person name="Parks D.H."/>
            <person name="Chuvochina M."/>
            <person name="Waite D.W."/>
            <person name="Rinke C."/>
            <person name="Skarshewski A."/>
            <person name="Chaumeil P.A."/>
            <person name="Hugenholtz P."/>
        </authorList>
    </citation>
    <scope>NUCLEOTIDE SEQUENCE [LARGE SCALE GENOMIC DNA]</scope>
    <source>
        <strain evidence="5">UBA10948</strain>
    </source>
</reference>
<sequence length="138" mass="15579">MELDQCLNFVLTKAQQSVHQLFKAELIPHGVTPGQYSVLKCLWKDNGQTVKQLAEHLYLDSSTVTGILDRMEQKGLIKKKADPKDRRALQVLLTEKGQALEEPLSQAILNANKKAVQQMNDKEYESLKELLHKLSPGN</sequence>
<dbReference type="PROSITE" id="PS01117">
    <property type="entry name" value="HTH_MARR_1"/>
    <property type="match status" value="1"/>
</dbReference>
<feature type="domain" description="HTH marR-type" evidence="4">
    <location>
        <begin position="4"/>
        <end position="136"/>
    </location>
</feature>
<dbReference type="Pfam" id="PF01047">
    <property type="entry name" value="MarR"/>
    <property type="match status" value="1"/>
</dbReference>
<evidence type="ECO:0000259" key="4">
    <source>
        <dbReference type="PROSITE" id="PS50995"/>
    </source>
</evidence>